<feature type="transmembrane region" description="Helical" evidence="1">
    <location>
        <begin position="235"/>
        <end position="253"/>
    </location>
</feature>
<dbReference type="AlphaFoldDB" id="A0A1B1N738"/>
<evidence type="ECO:0000256" key="1">
    <source>
        <dbReference type="SAM" id="Phobius"/>
    </source>
</evidence>
<proteinExistence type="predicted"/>
<gene>
    <name evidence="3" type="ORF">AWM70_13380</name>
</gene>
<feature type="transmembrane region" description="Helical" evidence="1">
    <location>
        <begin position="100"/>
        <end position="119"/>
    </location>
</feature>
<sequence length="270" mass="30860">MYFISGLTVLMTAILIYVGTGRNPLIAAYRFIYELFHSWRFLLVFIAMCCVLVVNKYELKLESLMPARSNYTSVFFGIEGHFVRHFQQFFHHLWVSQISAFFYVIILQSLLVASIGIYAGQRNKIFLFASCYTVLLNYAVAIPFFLFLPINEVWSYTPAGVTFYMLEAFPKFEEVYRPLSGLDNCFPSLHTAISVSMAILAVRSGNRRWAAIACTSAVIIIFSIFYMGIHWLTDMLGGLLLAAISTTIAVYWASRTVRYAEAKPMLLQQR</sequence>
<dbReference type="STRING" id="1462996.AWM70_13380"/>
<dbReference type="EMBL" id="CP014167">
    <property type="protein sequence ID" value="ANS77240.1"/>
    <property type="molecule type" value="Genomic_DNA"/>
</dbReference>
<evidence type="ECO:0000259" key="2">
    <source>
        <dbReference type="Pfam" id="PF14378"/>
    </source>
</evidence>
<feature type="transmembrane region" description="Helical" evidence="1">
    <location>
        <begin position="209"/>
        <end position="229"/>
    </location>
</feature>
<keyword evidence="4" id="KW-1185">Reference proteome</keyword>
<feature type="domain" description="Inositolphosphotransferase Aur1/Ipt1" evidence="2">
    <location>
        <begin position="84"/>
        <end position="246"/>
    </location>
</feature>
<feature type="transmembrane region" description="Helical" evidence="1">
    <location>
        <begin position="186"/>
        <end position="202"/>
    </location>
</feature>
<dbReference type="InterPro" id="IPR036938">
    <property type="entry name" value="PAP2/HPO_sf"/>
</dbReference>
<reference evidence="3 4" key="1">
    <citation type="submission" date="2016-01" db="EMBL/GenBank/DDBJ databases">
        <title>Complete Genome Sequence of Paenibacillus yonginensis DCY84, a novel Plant Growth-Promoting Bacteria with Elicitation of Induced Systemic Resistance.</title>
        <authorList>
            <person name="Kim Y.J."/>
            <person name="Yang D.C."/>
            <person name="Sukweenadhi J."/>
        </authorList>
    </citation>
    <scope>NUCLEOTIDE SEQUENCE [LARGE SCALE GENOMIC DNA]</scope>
    <source>
        <strain evidence="3 4">DCY84</strain>
    </source>
</reference>
<accession>A0A1B1N738</accession>
<feature type="transmembrane region" description="Helical" evidence="1">
    <location>
        <begin position="6"/>
        <end position="27"/>
    </location>
</feature>
<dbReference type="OrthoDB" id="9775789at2"/>
<name>A0A1B1N738_9BACL</name>
<protein>
    <submittedName>
        <fullName evidence="3">Phosphoesterase PA-phosphatase</fullName>
    </submittedName>
</protein>
<dbReference type="Pfam" id="PF14378">
    <property type="entry name" value="PAP2_3"/>
    <property type="match status" value="1"/>
</dbReference>
<evidence type="ECO:0000313" key="4">
    <source>
        <dbReference type="Proteomes" id="UP000092573"/>
    </source>
</evidence>
<dbReference type="InterPro" id="IPR026841">
    <property type="entry name" value="Aur1/Ipt1"/>
</dbReference>
<dbReference type="SUPFAM" id="SSF48317">
    <property type="entry name" value="Acid phosphatase/Vanadium-dependent haloperoxidase"/>
    <property type="match status" value="1"/>
</dbReference>
<feature type="transmembrane region" description="Helical" evidence="1">
    <location>
        <begin position="39"/>
        <end position="57"/>
    </location>
</feature>
<organism evidence="3 4">
    <name type="scientific">Paenibacillus yonginensis</name>
    <dbReference type="NCBI Taxonomy" id="1462996"/>
    <lineage>
        <taxon>Bacteria</taxon>
        <taxon>Bacillati</taxon>
        <taxon>Bacillota</taxon>
        <taxon>Bacilli</taxon>
        <taxon>Bacillales</taxon>
        <taxon>Paenibacillaceae</taxon>
        <taxon>Paenibacillus</taxon>
    </lineage>
</organism>
<keyword evidence="1" id="KW-1133">Transmembrane helix</keyword>
<dbReference type="Proteomes" id="UP000092573">
    <property type="component" value="Chromosome"/>
</dbReference>
<keyword evidence="1" id="KW-0472">Membrane</keyword>
<dbReference type="GO" id="GO:0016020">
    <property type="term" value="C:membrane"/>
    <property type="evidence" value="ECO:0007669"/>
    <property type="project" value="UniProtKB-SubCell"/>
</dbReference>
<dbReference type="Gene3D" id="1.20.144.10">
    <property type="entry name" value="Phosphatidic acid phosphatase type 2/haloperoxidase"/>
    <property type="match status" value="1"/>
</dbReference>
<feature type="transmembrane region" description="Helical" evidence="1">
    <location>
        <begin position="126"/>
        <end position="148"/>
    </location>
</feature>
<dbReference type="KEGG" id="pyg:AWM70_13380"/>
<evidence type="ECO:0000313" key="3">
    <source>
        <dbReference type="EMBL" id="ANS77240.1"/>
    </source>
</evidence>
<keyword evidence="1" id="KW-0812">Transmembrane</keyword>